<proteinExistence type="predicted"/>
<feature type="signal peptide" evidence="2">
    <location>
        <begin position="1"/>
        <end position="31"/>
    </location>
</feature>
<evidence type="ECO:0000313" key="4">
    <source>
        <dbReference type="Proteomes" id="UP001500908"/>
    </source>
</evidence>
<accession>A0ABP7G2Q1</accession>
<evidence type="ECO:0008006" key="5">
    <source>
        <dbReference type="Google" id="ProtNLM"/>
    </source>
</evidence>
<name>A0ABP7G2Q1_9ACTN</name>
<feature type="compositionally biased region" description="Low complexity" evidence="1">
    <location>
        <begin position="89"/>
        <end position="108"/>
    </location>
</feature>
<keyword evidence="4" id="KW-1185">Reference proteome</keyword>
<comment type="caution">
    <text evidence="3">The sequence shown here is derived from an EMBL/GenBank/DDBJ whole genome shotgun (WGS) entry which is preliminary data.</text>
</comment>
<dbReference type="EMBL" id="BAABDD010000017">
    <property type="protein sequence ID" value="GAA3752805.1"/>
    <property type="molecule type" value="Genomic_DNA"/>
</dbReference>
<dbReference type="Proteomes" id="UP001500908">
    <property type="component" value="Unassembled WGS sequence"/>
</dbReference>
<keyword evidence="2" id="KW-0732">Signal</keyword>
<feature type="region of interest" description="Disordered" evidence="1">
    <location>
        <begin position="66"/>
        <end position="108"/>
    </location>
</feature>
<protein>
    <recommendedName>
        <fullName evidence="5">Small secreted domain</fullName>
    </recommendedName>
</protein>
<reference evidence="4" key="1">
    <citation type="journal article" date="2019" name="Int. J. Syst. Evol. Microbiol.">
        <title>The Global Catalogue of Microorganisms (GCM) 10K type strain sequencing project: providing services to taxonomists for standard genome sequencing and annotation.</title>
        <authorList>
            <consortium name="The Broad Institute Genomics Platform"/>
            <consortium name="The Broad Institute Genome Sequencing Center for Infectious Disease"/>
            <person name="Wu L."/>
            <person name="Ma J."/>
        </authorList>
    </citation>
    <scope>NUCLEOTIDE SEQUENCE [LARGE SCALE GENOMIC DNA]</scope>
    <source>
        <strain evidence="4">JCM 17137</strain>
    </source>
</reference>
<evidence type="ECO:0000313" key="3">
    <source>
        <dbReference type="EMBL" id="GAA3752805.1"/>
    </source>
</evidence>
<evidence type="ECO:0000256" key="2">
    <source>
        <dbReference type="SAM" id="SignalP"/>
    </source>
</evidence>
<sequence length="108" mass="10793">MGAAMLRKLTAAGLVAGAALGAVLMAAPAQAADQQFNQNLQVVPVTVCNANASVLGITVPVLSPQTTGDCTNGPINTTLSSKDAYEAIPQEGSGRQSGQGESPGYTGY</sequence>
<organism evidence="3 4">
    <name type="scientific">Salinactinospora qingdaonensis</name>
    <dbReference type="NCBI Taxonomy" id="702744"/>
    <lineage>
        <taxon>Bacteria</taxon>
        <taxon>Bacillati</taxon>
        <taxon>Actinomycetota</taxon>
        <taxon>Actinomycetes</taxon>
        <taxon>Streptosporangiales</taxon>
        <taxon>Nocardiopsidaceae</taxon>
        <taxon>Salinactinospora</taxon>
    </lineage>
</organism>
<feature type="compositionally biased region" description="Polar residues" evidence="1">
    <location>
        <begin position="66"/>
        <end position="81"/>
    </location>
</feature>
<gene>
    <name evidence="3" type="ORF">GCM10022402_34580</name>
</gene>
<feature type="chain" id="PRO_5046847663" description="Small secreted domain" evidence="2">
    <location>
        <begin position="32"/>
        <end position="108"/>
    </location>
</feature>
<evidence type="ECO:0000256" key="1">
    <source>
        <dbReference type="SAM" id="MobiDB-lite"/>
    </source>
</evidence>